<keyword evidence="6" id="KW-0597">Phosphoprotein</keyword>
<dbReference type="Pfam" id="PF09068">
    <property type="entry name" value="EF-hand_2"/>
    <property type="match status" value="1"/>
</dbReference>
<dbReference type="InterPro" id="IPR017432">
    <property type="entry name" value="Distrobrevin"/>
</dbReference>
<dbReference type="GO" id="GO:0005886">
    <property type="term" value="C:plasma membrane"/>
    <property type="evidence" value="ECO:0007669"/>
    <property type="project" value="UniProtKB-SubCell"/>
</dbReference>
<organism evidence="19 20">
    <name type="scientific">Strigops habroptila</name>
    <name type="common">Kakapo</name>
    <dbReference type="NCBI Taxonomy" id="2489341"/>
    <lineage>
        <taxon>Eukaryota</taxon>
        <taxon>Metazoa</taxon>
        <taxon>Chordata</taxon>
        <taxon>Craniata</taxon>
        <taxon>Vertebrata</taxon>
        <taxon>Euteleostomi</taxon>
        <taxon>Archelosauria</taxon>
        <taxon>Archosauria</taxon>
        <taxon>Dinosauria</taxon>
        <taxon>Saurischia</taxon>
        <taxon>Theropoda</taxon>
        <taxon>Coelurosauria</taxon>
        <taxon>Aves</taxon>
        <taxon>Neognathae</taxon>
        <taxon>Neoaves</taxon>
        <taxon>Telluraves</taxon>
        <taxon>Australaves</taxon>
        <taxon>Psittaciformes</taxon>
        <taxon>Psittacidae</taxon>
        <taxon>Strigops</taxon>
    </lineage>
</organism>
<dbReference type="InterPro" id="IPR000433">
    <property type="entry name" value="Znf_ZZ"/>
</dbReference>
<keyword evidence="8 15" id="KW-0863">Zinc-finger</keyword>
<keyword evidence="5 14" id="KW-0963">Cytoplasm</keyword>
<comment type="subcellular location">
    <subcellularLocation>
        <location evidence="1">Cell membrane</location>
    </subcellularLocation>
    <subcellularLocation>
        <location evidence="2 14">Cytoplasm</location>
    </subcellularLocation>
    <subcellularLocation>
        <location evidence="13">Synapse</location>
    </subcellularLocation>
</comment>
<evidence type="ECO:0000256" key="6">
    <source>
        <dbReference type="ARBA" id="ARBA00022553"/>
    </source>
</evidence>
<evidence type="ECO:0000256" key="2">
    <source>
        <dbReference type="ARBA" id="ARBA00004496"/>
    </source>
</evidence>
<evidence type="ECO:0000256" key="4">
    <source>
        <dbReference type="ARBA" id="ARBA00022475"/>
    </source>
</evidence>
<accession>A0A672TGB6</accession>
<evidence type="ECO:0000256" key="5">
    <source>
        <dbReference type="ARBA" id="ARBA00022490"/>
    </source>
</evidence>
<dbReference type="PROSITE" id="PS01357">
    <property type="entry name" value="ZF_ZZ_1"/>
    <property type="match status" value="1"/>
</dbReference>
<reference evidence="19 20" key="1">
    <citation type="submission" date="2019-11" db="EMBL/GenBank/DDBJ databases">
        <title>Strigops habroptila (kakapo) genome, bStrHab1, primary haplotype, v2.</title>
        <authorList>
            <person name="Jarvis E.D."/>
            <person name="Howard J."/>
            <person name="Rhie A."/>
            <person name="Phillippy A."/>
            <person name="Korlach J."/>
            <person name="Digby A."/>
            <person name="Iorns D."/>
            <person name="Eason D."/>
            <person name="Robertson B."/>
            <person name="Raemaekers T."/>
            <person name="Howe K."/>
            <person name="Lewin H."/>
            <person name="Damas J."/>
            <person name="Hastie A."/>
            <person name="Tracey A."/>
            <person name="Chow W."/>
            <person name="Fedrigo O."/>
        </authorList>
    </citation>
    <scope>NUCLEOTIDE SEQUENCE [LARGE SCALE GENOMIC DNA]</scope>
</reference>
<evidence type="ECO:0000256" key="9">
    <source>
        <dbReference type="ARBA" id="ARBA00022833"/>
    </source>
</evidence>
<dbReference type="PANTHER" id="PTHR12268">
    <property type="entry name" value="E3 UBIQUITIN-PROTEIN LIGASE KCMF1"/>
    <property type="match status" value="1"/>
</dbReference>
<dbReference type="Gene3D" id="3.30.60.90">
    <property type="match status" value="1"/>
</dbReference>
<gene>
    <name evidence="19" type="primary">DTNA</name>
</gene>
<evidence type="ECO:0000256" key="1">
    <source>
        <dbReference type="ARBA" id="ARBA00004236"/>
    </source>
</evidence>
<dbReference type="FunFam" id="3.30.60.90:FF:000002">
    <property type="entry name" value="Dystrobrevin alpha"/>
    <property type="match status" value="1"/>
</dbReference>
<evidence type="ECO:0000256" key="3">
    <source>
        <dbReference type="ARBA" id="ARBA00009563"/>
    </source>
</evidence>
<dbReference type="GO" id="GO:0005654">
    <property type="term" value="C:nucleoplasm"/>
    <property type="evidence" value="ECO:0007669"/>
    <property type="project" value="Ensembl"/>
</dbReference>
<evidence type="ECO:0000256" key="15">
    <source>
        <dbReference type="PROSITE-ProRule" id="PRU00228"/>
    </source>
</evidence>
<dbReference type="Pfam" id="PF00569">
    <property type="entry name" value="ZZ"/>
    <property type="match status" value="1"/>
</dbReference>
<dbReference type="Pfam" id="PF09069">
    <property type="entry name" value="EF-hand_3"/>
    <property type="match status" value="1"/>
</dbReference>
<dbReference type="GO" id="GO:0032991">
    <property type="term" value="C:protein-containing complex"/>
    <property type="evidence" value="ECO:0007669"/>
    <property type="project" value="Ensembl"/>
</dbReference>
<reference evidence="19" key="2">
    <citation type="submission" date="2025-08" db="UniProtKB">
        <authorList>
            <consortium name="Ensembl"/>
        </authorList>
    </citation>
    <scope>IDENTIFICATION</scope>
</reference>
<feature type="coiled-coil region" evidence="16">
    <location>
        <begin position="408"/>
        <end position="484"/>
    </location>
</feature>
<evidence type="ECO:0000256" key="10">
    <source>
        <dbReference type="ARBA" id="ARBA00023018"/>
    </source>
</evidence>
<dbReference type="PROSITE" id="PS50135">
    <property type="entry name" value="ZF_ZZ_2"/>
    <property type="match status" value="1"/>
</dbReference>
<feature type="region of interest" description="Disordered" evidence="17">
    <location>
        <begin position="495"/>
        <end position="514"/>
    </location>
</feature>
<dbReference type="FunFam" id="1.10.238.10:FF:000014">
    <property type="entry name" value="Dystrobrevin alpha"/>
    <property type="match status" value="1"/>
</dbReference>
<dbReference type="GO" id="GO:0045202">
    <property type="term" value="C:synapse"/>
    <property type="evidence" value="ECO:0007669"/>
    <property type="project" value="UniProtKB-SubCell"/>
</dbReference>
<keyword evidence="9" id="KW-0862">Zinc</keyword>
<dbReference type="CDD" id="cd02334">
    <property type="entry name" value="ZZ_dystrophin"/>
    <property type="match status" value="1"/>
</dbReference>
<dbReference type="GeneTree" id="ENSGT00940000153897"/>
<dbReference type="PIRSF" id="PIRSF038204">
    <property type="entry name" value="Distrobrevin"/>
    <property type="match status" value="1"/>
</dbReference>
<keyword evidence="4" id="KW-1003">Cell membrane</keyword>
<evidence type="ECO:0000256" key="13">
    <source>
        <dbReference type="ARBA" id="ARBA00034103"/>
    </source>
</evidence>
<proteinExistence type="inferred from homology"/>
<evidence type="ECO:0000313" key="19">
    <source>
        <dbReference type="Ensembl" id="ENSSHBP00005000569.1"/>
    </source>
</evidence>
<evidence type="ECO:0000256" key="11">
    <source>
        <dbReference type="ARBA" id="ARBA00023054"/>
    </source>
</evidence>
<feature type="compositionally biased region" description="Polar residues" evidence="17">
    <location>
        <begin position="496"/>
        <end position="508"/>
    </location>
</feature>
<dbReference type="SMART" id="SM00291">
    <property type="entry name" value="ZnF_ZZ"/>
    <property type="match status" value="1"/>
</dbReference>
<dbReference type="GO" id="GO:0005737">
    <property type="term" value="C:cytoplasm"/>
    <property type="evidence" value="ECO:0007669"/>
    <property type="project" value="UniProtKB-SubCell"/>
</dbReference>
<keyword evidence="12" id="KW-0472">Membrane</keyword>
<dbReference type="InterPro" id="IPR043145">
    <property type="entry name" value="Znf_ZZ_sf"/>
</dbReference>
<dbReference type="PANTHER" id="PTHR12268:SF19">
    <property type="entry name" value="DYSTROBREVIN ALPHA"/>
    <property type="match status" value="1"/>
</dbReference>
<dbReference type="InterPro" id="IPR050774">
    <property type="entry name" value="KCMF1/Dystrophin"/>
</dbReference>
<comment type="similarity">
    <text evidence="3 14">Belongs to the dystrophin family. Dystrobrevin subfamily.</text>
</comment>
<keyword evidence="11 16" id="KW-0175">Coiled coil</keyword>
<evidence type="ECO:0000256" key="14">
    <source>
        <dbReference type="PIRNR" id="PIRNR038204"/>
    </source>
</evidence>
<dbReference type="GO" id="GO:0008270">
    <property type="term" value="F:zinc ion binding"/>
    <property type="evidence" value="ECO:0007669"/>
    <property type="project" value="UniProtKB-KW"/>
</dbReference>
<sequence>MIEDCGKRGNTMAERRQLFAEMRAQDLDRIRLSTYRTACKLRFVQKKCNLHLVDIWNVIEALRENALNNLDPNIELNVARLEAVISTIFYQLNKRMPTTHQINVEQSISLLLNFLLAAFDPEGHGKISVFAVKMALATLCGGKIMDKLRYIFSMISDSSGVMVYGRYDMFLREVLKLPTAVFEGPSFGYTEQSAKSCFSQQKKVTLNTFLDTLMSDPPPQCLVWLPLLHRLANVENVFHPVECSYCHSESMMGFRYRCQQCHNYQLCQDCFWRGHASGSHSNQHQMKEYTSWKSPAKKLTNALSKSLSCASSREPLHPMFPDQPEKPLNLAHIVPPRPVTSMNDTLFSHSVPSGSPFANRSVLDSASRLDEEHKLIARYAARLAAETSSSQQGQQRGASDISFTIDANKQQRQLIAELENKNREILQEIQRLRLEHEQASQPTPEKAQQNPTLLAELRLLRQRKDELEQRMSALQESRRELMVQLEGLMKLLKTQGAGSPRSSPSHTISRPIPMPIRSASACSTPTHAPQDSLTGVGGDVQEAFAQSARRNLRNDLLVAADSITNTMSSLVKELNSEVGSETESNVDSEFGRTHFDDLVPSPTSEKAFLAQIHARKPGYIHSAAATGSIRSDMVTEDGDPYVRTDDENYENDSVRQLENELKMEEYLKQKLQDEAYQVSLQS</sequence>
<dbReference type="Ensembl" id="ENSSHBT00005000716.1">
    <property type="protein sequence ID" value="ENSSHBP00005000569.1"/>
    <property type="gene ID" value="ENSSHBG00005000567.1"/>
</dbReference>
<keyword evidence="20" id="KW-1185">Reference proteome</keyword>
<evidence type="ECO:0000313" key="20">
    <source>
        <dbReference type="Proteomes" id="UP000472266"/>
    </source>
</evidence>
<dbReference type="FunFam" id="1.10.238.10:FF:000016">
    <property type="entry name" value="Dystrobrevin alpha"/>
    <property type="match status" value="1"/>
</dbReference>
<evidence type="ECO:0000256" key="8">
    <source>
        <dbReference type="ARBA" id="ARBA00022771"/>
    </source>
</evidence>
<evidence type="ECO:0000259" key="18">
    <source>
        <dbReference type="PROSITE" id="PS50135"/>
    </source>
</evidence>
<dbReference type="InterPro" id="IPR015154">
    <property type="entry name" value="EF-hand_dom_typ2"/>
</dbReference>
<name>A0A672TGB6_STRHB</name>
<dbReference type="InterPro" id="IPR011992">
    <property type="entry name" value="EF-hand-dom_pair"/>
</dbReference>
<dbReference type="CDD" id="cd16249">
    <property type="entry name" value="EFh_DTNA"/>
    <property type="match status" value="1"/>
</dbReference>
<protein>
    <recommendedName>
        <fullName evidence="14">Dystrobrevin</fullName>
    </recommendedName>
</protein>
<keyword evidence="7" id="KW-0479">Metal-binding</keyword>
<reference evidence="19" key="3">
    <citation type="submission" date="2025-09" db="UniProtKB">
        <authorList>
            <consortium name="Ensembl"/>
        </authorList>
    </citation>
    <scope>IDENTIFICATION</scope>
</reference>
<dbReference type="Gene3D" id="1.10.238.10">
    <property type="entry name" value="EF-hand"/>
    <property type="match status" value="2"/>
</dbReference>
<dbReference type="SUPFAM" id="SSF57850">
    <property type="entry name" value="RING/U-box"/>
    <property type="match status" value="1"/>
</dbReference>
<evidence type="ECO:0000256" key="16">
    <source>
        <dbReference type="SAM" id="Coils"/>
    </source>
</evidence>
<feature type="domain" description="ZZ-type" evidence="18">
    <location>
        <begin position="238"/>
        <end position="294"/>
    </location>
</feature>
<dbReference type="GO" id="GO:0045111">
    <property type="term" value="C:intermediate filament cytoskeleton"/>
    <property type="evidence" value="ECO:0007669"/>
    <property type="project" value="Ensembl"/>
</dbReference>
<keyword evidence="10" id="KW-0770">Synapse</keyword>
<dbReference type="InterPro" id="IPR015153">
    <property type="entry name" value="EF-hand_dom_typ1"/>
</dbReference>
<evidence type="ECO:0000256" key="17">
    <source>
        <dbReference type="SAM" id="MobiDB-lite"/>
    </source>
</evidence>
<evidence type="ECO:0000256" key="12">
    <source>
        <dbReference type="ARBA" id="ARBA00023136"/>
    </source>
</evidence>
<dbReference type="GO" id="GO:0099536">
    <property type="term" value="P:synaptic signaling"/>
    <property type="evidence" value="ECO:0007669"/>
    <property type="project" value="TreeGrafter"/>
</dbReference>
<dbReference type="InParanoid" id="A0A672TGB6"/>
<evidence type="ECO:0000256" key="7">
    <source>
        <dbReference type="ARBA" id="ARBA00022723"/>
    </source>
</evidence>
<dbReference type="OMA" id="PFDSGSM"/>
<dbReference type="SUPFAM" id="SSF47473">
    <property type="entry name" value="EF-hand"/>
    <property type="match status" value="2"/>
</dbReference>
<dbReference type="AlphaFoldDB" id="A0A672TGB6"/>
<dbReference type="Proteomes" id="UP000472266">
    <property type="component" value="Chromosome 1"/>
</dbReference>